<comment type="caution">
    <text evidence="1">The sequence shown here is derived from an EMBL/GenBank/DDBJ whole genome shotgun (WGS) entry which is preliminary data.</text>
</comment>
<gene>
    <name evidence="1" type="ORF">DPEC_G00245640</name>
</gene>
<evidence type="ECO:0000313" key="2">
    <source>
        <dbReference type="Proteomes" id="UP001157502"/>
    </source>
</evidence>
<reference evidence="1" key="1">
    <citation type="submission" date="2021-05" db="EMBL/GenBank/DDBJ databases">
        <authorList>
            <person name="Pan Q."/>
            <person name="Jouanno E."/>
            <person name="Zahm M."/>
            <person name="Klopp C."/>
            <person name="Cabau C."/>
            <person name="Louis A."/>
            <person name="Berthelot C."/>
            <person name="Parey E."/>
            <person name="Roest Crollius H."/>
            <person name="Montfort J."/>
            <person name="Robinson-Rechavi M."/>
            <person name="Bouchez O."/>
            <person name="Lampietro C."/>
            <person name="Lopez Roques C."/>
            <person name="Donnadieu C."/>
            <person name="Postlethwait J."/>
            <person name="Bobe J."/>
            <person name="Dillon D."/>
            <person name="Chandos A."/>
            <person name="von Hippel F."/>
            <person name="Guiguen Y."/>
        </authorList>
    </citation>
    <scope>NUCLEOTIDE SEQUENCE</scope>
    <source>
        <strain evidence="1">YG-Jan2019</strain>
    </source>
</reference>
<proteinExistence type="predicted"/>
<dbReference type="EMBL" id="CM055748">
    <property type="protein sequence ID" value="KAJ7995539.1"/>
    <property type="molecule type" value="Genomic_DNA"/>
</dbReference>
<dbReference type="Proteomes" id="UP001157502">
    <property type="component" value="Chromosome 21"/>
</dbReference>
<evidence type="ECO:0000313" key="1">
    <source>
        <dbReference type="EMBL" id="KAJ7995539.1"/>
    </source>
</evidence>
<accession>A0ACC2FVV1</accession>
<keyword evidence="2" id="KW-1185">Reference proteome</keyword>
<protein>
    <submittedName>
        <fullName evidence="1">Uncharacterized protein</fullName>
    </submittedName>
</protein>
<name>A0ACC2FVV1_DALPE</name>
<sequence length="182" mass="20263">MSNGRRESNPVLNAAELRAAAAERCEPPSHANSFRTVRLAVNAVPLCADGWSERWRFKTPNRVARLNSSHPQLSSSIYDVQQFLTDVHGSFLQALLSKNLHSSTSAPVFPLPPNSTERTTRSQGRSRGGRLGNSSHGRILTPRRSTAYVTLCPALQQAPDPAQRRPRRRRLGRRQRPARAQP</sequence>
<organism evidence="1 2">
    <name type="scientific">Dallia pectoralis</name>
    <name type="common">Alaska blackfish</name>
    <dbReference type="NCBI Taxonomy" id="75939"/>
    <lineage>
        <taxon>Eukaryota</taxon>
        <taxon>Metazoa</taxon>
        <taxon>Chordata</taxon>
        <taxon>Craniata</taxon>
        <taxon>Vertebrata</taxon>
        <taxon>Euteleostomi</taxon>
        <taxon>Actinopterygii</taxon>
        <taxon>Neopterygii</taxon>
        <taxon>Teleostei</taxon>
        <taxon>Protacanthopterygii</taxon>
        <taxon>Esociformes</taxon>
        <taxon>Umbridae</taxon>
        <taxon>Dallia</taxon>
    </lineage>
</organism>